<dbReference type="PANTHER" id="PTHR35561">
    <property type="entry name" value="RNA 2',3'-CYCLIC PHOSPHODIESTERASE"/>
    <property type="match status" value="1"/>
</dbReference>
<dbReference type="PANTHER" id="PTHR35561:SF1">
    <property type="entry name" value="RNA 2',3'-CYCLIC PHOSPHODIESTERASE"/>
    <property type="match status" value="1"/>
</dbReference>
<dbReference type="HAMAP" id="MF_01940">
    <property type="entry name" value="RNA_CPDase"/>
    <property type="match status" value="1"/>
</dbReference>
<comment type="function">
    <text evidence="2">Hydrolyzes RNA 2',3'-cyclic phosphodiester to an RNA 2'-phosphomonoester.</text>
</comment>
<dbReference type="GO" id="GO:0008664">
    <property type="term" value="F:RNA 2',3'-cyclic 3'-phosphodiesterase activity"/>
    <property type="evidence" value="ECO:0007669"/>
    <property type="project" value="UniProtKB-EC"/>
</dbReference>
<dbReference type="SUPFAM" id="SSF55144">
    <property type="entry name" value="LigT-like"/>
    <property type="match status" value="1"/>
</dbReference>
<dbReference type="KEGG" id="dwd:DSCW_12580"/>
<gene>
    <name evidence="3" type="ORF">DSCW_12580</name>
</gene>
<organism evidence="3 4">
    <name type="scientific">Desulfosarcina widdelii</name>
    <dbReference type="NCBI Taxonomy" id="947919"/>
    <lineage>
        <taxon>Bacteria</taxon>
        <taxon>Pseudomonadati</taxon>
        <taxon>Thermodesulfobacteriota</taxon>
        <taxon>Desulfobacteria</taxon>
        <taxon>Desulfobacterales</taxon>
        <taxon>Desulfosarcinaceae</taxon>
        <taxon>Desulfosarcina</taxon>
    </lineage>
</organism>
<accession>A0A5K7Z2V1</accession>
<sequence length="190" mass="21079">MKNKLRLFIAVPIPDAVTRFLKSTQTELGQTGLNIRWVPVENIHLTLKFLGDVDAASVHPVAERMDATAGANAPFELIAGGVGGFPNLRSFRVLWVGVDGDTRRLETLQRSIESELETLGHKKERRRFHPHLTLARTRQRVDGGRFGLLDASRAQHASEAFRVDRICLFASVLKPGGAEYTRLHASYLAG</sequence>
<evidence type="ECO:0000256" key="1">
    <source>
        <dbReference type="ARBA" id="ARBA00022801"/>
    </source>
</evidence>
<dbReference type="InterPro" id="IPR004175">
    <property type="entry name" value="RNA_CPDase"/>
</dbReference>
<dbReference type="GO" id="GO:0004113">
    <property type="term" value="F:2',3'-cyclic-nucleotide 3'-phosphodiesterase activity"/>
    <property type="evidence" value="ECO:0007669"/>
    <property type="project" value="InterPro"/>
</dbReference>
<evidence type="ECO:0000256" key="2">
    <source>
        <dbReference type="HAMAP-Rule" id="MF_01940"/>
    </source>
</evidence>
<dbReference type="EMBL" id="AP021875">
    <property type="protein sequence ID" value="BBO73841.1"/>
    <property type="molecule type" value="Genomic_DNA"/>
</dbReference>
<dbReference type="RefSeq" id="WP_155302915.1">
    <property type="nucleotide sequence ID" value="NZ_AP021875.1"/>
</dbReference>
<keyword evidence="1 2" id="KW-0378">Hydrolase</keyword>
<feature type="active site" description="Proton donor" evidence="2">
    <location>
        <position position="44"/>
    </location>
</feature>
<dbReference type="Gene3D" id="3.90.1140.10">
    <property type="entry name" value="Cyclic phosphodiesterase"/>
    <property type="match status" value="1"/>
</dbReference>
<dbReference type="Proteomes" id="UP000427769">
    <property type="component" value="Chromosome"/>
</dbReference>
<feature type="short sequence motif" description="HXTX 1" evidence="2">
    <location>
        <begin position="44"/>
        <end position="47"/>
    </location>
</feature>
<evidence type="ECO:0000313" key="3">
    <source>
        <dbReference type="EMBL" id="BBO73841.1"/>
    </source>
</evidence>
<dbReference type="InterPro" id="IPR009097">
    <property type="entry name" value="Cyclic_Pdiesterase"/>
</dbReference>
<keyword evidence="4" id="KW-1185">Reference proteome</keyword>
<reference evidence="3 4" key="1">
    <citation type="submission" date="2019-11" db="EMBL/GenBank/DDBJ databases">
        <title>Comparative genomics of hydrocarbon-degrading Desulfosarcina strains.</title>
        <authorList>
            <person name="Watanabe M."/>
            <person name="Kojima H."/>
            <person name="Fukui M."/>
        </authorList>
    </citation>
    <scope>NUCLEOTIDE SEQUENCE [LARGE SCALE GENOMIC DNA]</scope>
    <source>
        <strain evidence="3 4">PP31</strain>
    </source>
</reference>
<evidence type="ECO:0000313" key="4">
    <source>
        <dbReference type="Proteomes" id="UP000427769"/>
    </source>
</evidence>
<dbReference type="Pfam" id="PF13563">
    <property type="entry name" value="2_5_RNA_ligase2"/>
    <property type="match status" value="1"/>
</dbReference>
<dbReference type="OrthoDB" id="9793819at2"/>
<dbReference type="AlphaFoldDB" id="A0A5K7Z2V1"/>
<dbReference type="EC" id="3.1.4.58" evidence="2"/>
<feature type="short sequence motif" description="HXTX 2" evidence="2">
    <location>
        <begin position="131"/>
        <end position="134"/>
    </location>
</feature>
<comment type="similarity">
    <text evidence="2">Belongs to the 2H phosphoesterase superfamily. ThpR family.</text>
</comment>
<protein>
    <recommendedName>
        <fullName evidence="2">RNA 2',3'-cyclic phosphodiesterase</fullName>
        <shortName evidence="2">RNA 2',3'-CPDase</shortName>
        <ecNumber evidence="2">3.1.4.58</ecNumber>
    </recommendedName>
</protein>
<proteinExistence type="inferred from homology"/>
<feature type="active site" description="Proton acceptor" evidence="2">
    <location>
        <position position="131"/>
    </location>
</feature>
<name>A0A5K7Z2V1_9BACT</name>
<dbReference type="NCBIfam" id="TIGR02258">
    <property type="entry name" value="2_5_ligase"/>
    <property type="match status" value="1"/>
</dbReference>
<comment type="catalytic activity">
    <reaction evidence="2">
        <text>a 3'-end 2',3'-cyclophospho-ribonucleotide-RNA + H2O = a 3'-end 2'-phospho-ribonucleotide-RNA + H(+)</text>
        <dbReference type="Rhea" id="RHEA:11828"/>
        <dbReference type="Rhea" id="RHEA-COMP:10464"/>
        <dbReference type="Rhea" id="RHEA-COMP:17353"/>
        <dbReference type="ChEBI" id="CHEBI:15377"/>
        <dbReference type="ChEBI" id="CHEBI:15378"/>
        <dbReference type="ChEBI" id="CHEBI:83064"/>
        <dbReference type="ChEBI" id="CHEBI:173113"/>
        <dbReference type="EC" id="3.1.4.58"/>
    </reaction>
</comment>